<dbReference type="Pfam" id="PF00005">
    <property type="entry name" value="ABC_tran"/>
    <property type="match status" value="1"/>
</dbReference>
<dbReference type="SUPFAM" id="SSF52540">
    <property type="entry name" value="P-loop containing nucleoside triphosphate hydrolases"/>
    <property type="match status" value="1"/>
</dbReference>
<evidence type="ECO:0000256" key="5">
    <source>
        <dbReference type="ARBA" id="ARBA00022840"/>
    </source>
</evidence>
<dbReference type="PANTHER" id="PTHR24223">
    <property type="entry name" value="ATP-BINDING CASSETTE SUB-FAMILY C"/>
    <property type="match status" value="1"/>
</dbReference>
<evidence type="ECO:0000256" key="6">
    <source>
        <dbReference type="ARBA" id="ARBA00022989"/>
    </source>
</evidence>
<dbReference type="Proteomes" id="UP000719412">
    <property type="component" value="Unassembled WGS sequence"/>
</dbReference>
<comment type="subcellular location">
    <subcellularLocation>
        <location evidence="1">Membrane</location>
        <topology evidence="1">Multi-pass membrane protein</topology>
    </subcellularLocation>
</comment>
<dbReference type="InterPro" id="IPR044746">
    <property type="entry name" value="ABCC_6TM_D1"/>
</dbReference>
<feature type="transmembrane region" description="Helical" evidence="8">
    <location>
        <begin position="328"/>
        <end position="351"/>
    </location>
</feature>
<accession>A0A8J6H372</accession>
<keyword evidence="4" id="KW-0547">Nucleotide-binding</keyword>
<dbReference type="GO" id="GO:0005524">
    <property type="term" value="F:ATP binding"/>
    <property type="evidence" value="ECO:0007669"/>
    <property type="project" value="UniProtKB-KW"/>
</dbReference>
<evidence type="ECO:0000313" key="11">
    <source>
        <dbReference type="Proteomes" id="UP000719412"/>
    </source>
</evidence>
<dbReference type="Gene3D" id="1.20.1560.10">
    <property type="entry name" value="ABC transporter type 1, transmembrane domain"/>
    <property type="match status" value="1"/>
</dbReference>
<name>A0A8J6H372_TENMO</name>
<dbReference type="GO" id="GO:0140359">
    <property type="term" value="F:ABC-type transporter activity"/>
    <property type="evidence" value="ECO:0007669"/>
    <property type="project" value="InterPro"/>
</dbReference>
<feature type="transmembrane region" description="Helical" evidence="8">
    <location>
        <begin position="205"/>
        <end position="229"/>
    </location>
</feature>
<evidence type="ECO:0000256" key="3">
    <source>
        <dbReference type="ARBA" id="ARBA00022692"/>
    </source>
</evidence>
<feature type="domain" description="ABC transmembrane type-1" evidence="9">
    <location>
        <begin position="103"/>
        <end position="340"/>
    </location>
</feature>
<evidence type="ECO:0000256" key="1">
    <source>
        <dbReference type="ARBA" id="ARBA00004141"/>
    </source>
</evidence>
<dbReference type="PROSITE" id="PS50929">
    <property type="entry name" value="ABC_TM1F"/>
    <property type="match status" value="1"/>
</dbReference>
<protein>
    <recommendedName>
        <fullName evidence="9">ABC transmembrane type-1 domain-containing protein</fullName>
    </recommendedName>
</protein>
<evidence type="ECO:0000256" key="8">
    <source>
        <dbReference type="SAM" id="Phobius"/>
    </source>
</evidence>
<reference evidence="10" key="1">
    <citation type="journal article" date="2020" name="J Insects Food Feed">
        <title>The yellow mealworm (Tenebrio molitor) genome: a resource for the emerging insects as food and feed industry.</title>
        <authorList>
            <person name="Eriksson T."/>
            <person name="Andere A."/>
            <person name="Kelstrup H."/>
            <person name="Emery V."/>
            <person name="Picard C."/>
        </authorList>
    </citation>
    <scope>NUCLEOTIDE SEQUENCE</scope>
    <source>
        <strain evidence="10">Stoneville</strain>
        <tissue evidence="10">Whole head</tissue>
    </source>
</reference>
<organism evidence="10 11">
    <name type="scientific">Tenebrio molitor</name>
    <name type="common">Yellow mealworm beetle</name>
    <dbReference type="NCBI Taxonomy" id="7067"/>
    <lineage>
        <taxon>Eukaryota</taxon>
        <taxon>Metazoa</taxon>
        <taxon>Ecdysozoa</taxon>
        <taxon>Arthropoda</taxon>
        <taxon>Hexapoda</taxon>
        <taxon>Insecta</taxon>
        <taxon>Pterygota</taxon>
        <taxon>Neoptera</taxon>
        <taxon>Endopterygota</taxon>
        <taxon>Coleoptera</taxon>
        <taxon>Polyphaga</taxon>
        <taxon>Cucujiformia</taxon>
        <taxon>Tenebrionidae</taxon>
        <taxon>Tenebrio</taxon>
    </lineage>
</organism>
<gene>
    <name evidence="10" type="ORF">GEV33_015441</name>
</gene>
<dbReference type="GO" id="GO:0016887">
    <property type="term" value="F:ATP hydrolysis activity"/>
    <property type="evidence" value="ECO:0007669"/>
    <property type="project" value="InterPro"/>
</dbReference>
<proteinExistence type="predicted"/>
<evidence type="ECO:0000256" key="4">
    <source>
        <dbReference type="ARBA" id="ARBA00022741"/>
    </source>
</evidence>
<dbReference type="Gene3D" id="3.40.50.300">
    <property type="entry name" value="P-loop containing nucleotide triphosphate hydrolases"/>
    <property type="match status" value="1"/>
</dbReference>
<evidence type="ECO:0000313" key="10">
    <source>
        <dbReference type="EMBL" id="KAH0807349.1"/>
    </source>
</evidence>
<keyword evidence="2" id="KW-0813">Transport</keyword>
<keyword evidence="5" id="KW-0067">ATP-binding</keyword>
<dbReference type="SUPFAM" id="SSF90123">
    <property type="entry name" value="ABC transporter transmembrane region"/>
    <property type="match status" value="1"/>
</dbReference>
<evidence type="ECO:0000256" key="7">
    <source>
        <dbReference type="ARBA" id="ARBA00023136"/>
    </source>
</evidence>
<evidence type="ECO:0000259" key="9">
    <source>
        <dbReference type="PROSITE" id="PS50929"/>
    </source>
</evidence>
<dbReference type="PANTHER" id="PTHR24223:SF448">
    <property type="entry name" value="FI20146P1-RELATED"/>
    <property type="match status" value="1"/>
</dbReference>
<dbReference type="AlphaFoldDB" id="A0A8J6H372"/>
<dbReference type="InterPro" id="IPR036640">
    <property type="entry name" value="ABC1_TM_sf"/>
</dbReference>
<dbReference type="FunFam" id="1.20.1560.10:FF:000026">
    <property type="entry name" value="Multidrug resistance-associated protein lethal(2)03659"/>
    <property type="match status" value="1"/>
</dbReference>
<feature type="transmembrane region" description="Helical" evidence="8">
    <location>
        <begin position="84"/>
        <end position="114"/>
    </location>
</feature>
<dbReference type="InterPro" id="IPR003439">
    <property type="entry name" value="ABC_transporter-like_ATP-bd"/>
</dbReference>
<reference evidence="10" key="2">
    <citation type="submission" date="2021-08" db="EMBL/GenBank/DDBJ databases">
        <authorList>
            <person name="Eriksson T."/>
        </authorList>
    </citation>
    <scope>NUCLEOTIDE SEQUENCE</scope>
    <source>
        <strain evidence="10">Stoneville</strain>
        <tissue evidence="10">Whole head</tissue>
    </source>
</reference>
<keyword evidence="6 8" id="KW-1133">Transmembrane helix</keyword>
<dbReference type="GO" id="GO:0016020">
    <property type="term" value="C:membrane"/>
    <property type="evidence" value="ECO:0007669"/>
    <property type="project" value="UniProtKB-SubCell"/>
</dbReference>
<sequence length="502" mass="57141">MGNCSDRRATNREKKLYPGPKKQFLSQLFFWWELSVIFKRGSKDFTEDDLSAPLDSHESKKLADKLELAWLEEEKHKIPSLGRVLLSLFGLEFATYAIIFLPLRIGIMLMRPHFLKKLLHFFSPPKNEVTLQKAYMYAGLLVFATFVDLITYHWYMMGLSVLGMKIRVACSSLIYRKCLKQSVGVGLEVGKIINLLSNDANRFDLALPVIHFVWMTPVVIIVGIVYLYFTVDSTATAGVVGLLLSLLFEVYVSKKISSNRMRVALKTDYRIRLMNDIVSGIKVIKMYTWEKPFSRLVHVARMLEIREMLRANLFRSINYIVPTFLNHFCIYLCVLAATLVGVPLMYSYVFIVELLYNNLNNTEVIYLPVAVTQLAELRVSIKRIEDFLVSPGEKSIMKTNRRSDKVVDSCKLIPLQQISCNILQNRSTGVYLDNIRVRWNSSLTTNILNGVYFSAQMGELIGIIGAAGSGKSTLLQTILKEVDPMEGIVDAASETTFCLEKQ</sequence>
<dbReference type="InterPro" id="IPR050173">
    <property type="entry name" value="ABC_transporter_C-like"/>
</dbReference>
<dbReference type="CDD" id="cd18579">
    <property type="entry name" value="ABC_6TM_ABCC_D1"/>
    <property type="match status" value="1"/>
</dbReference>
<dbReference type="EMBL" id="JABDTM020030698">
    <property type="protein sequence ID" value="KAH0807349.1"/>
    <property type="molecule type" value="Genomic_DNA"/>
</dbReference>
<keyword evidence="11" id="KW-1185">Reference proteome</keyword>
<comment type="caution">
    <text evidence="10">The sequence shown here is derived from an EMBL/GenBank/DDBJ whole genome shotgun (WGS) entry which is preliminary data.</text>
</comment>
<dbReference type="InterPro" id="IPR011527">
    <property type="entry name" value="ABC1_TM_dom"/>
</dbReference>
<dbReference type="InterPro" id="IPR027417">
    <property type="entry name" value="P-loop_NTPase"/>
</dbReference>
<feature type="transmembrane region" description="Helical" evidence="8">
    <location>
        <begin position="134"/>
        <end position="155"/>
    </location>
</feature>
<feature type="transmembrane region" description="Helical" evidence="8">
    <location>
        <begin position="235"/>
        <end position="252"/>
    </location>
</feature>
<keyword evidence="7 8" id="KW-0472">Membrane</keyword>
<keyword evidence="3 8" id="KW-0812">Transmembrane</keyword>
<evidence type="ECO:0000256" key="2">
    <source>
        <dbReference type="ARBA" id="ARBA00022448"/>
    </source>
</evidence>
<dbReference type="Pfam" id="PF00664">
    <property type="entry name" value="ABC_membrane"/>
    <property type="match status" value="1"/>
</dbReference>